<accession>A0A9P6WBU8</accession>
<gene>
    <name evidence="2" type="ORF">C6P45_004978</name>
</gene>
<feature type="region of interest" description="Disordered" evidence="1">
    <location>
        <begin position="333"/>
        <end position="358"/>
    </location>
</feature>
<feature type="compositionally biased region" description="Low complexity" evidence="1">
    <location>
        <begin position="333"/>
        <end position="344"/>
    </location>
</feature>
<evidence type="ECO:0000256" key="1">
    <source>
        <dbReference type="SAM" id="MobiDB-lite"/>
    </source>
</evidence>
<sequence length="388" mass="44058">MLNDMLDLVANLSDKGSDSQRNIKRHSKMDGKKICSGKMMNSVVDKINDSKQHTILNSFMIKNFVRGIMLKHVYLFIPDIVPGSSLSIGIENHGGQLKLNFNKDKTCFIFETILKRAKSTILQFKKVCCIIIKFLECCKNETNYMKFLKYDLHKLIVVAFVLSVPNVDTHEGNKITNRESCYRLYSKISGLSIQEITNCCSIVRPILIRRSRKQNSSSRSIIDRRRSDDENSIQSNNNQDEITTDNDMIQYTTLGNELGSSLRNYNRFLSMAQRSIDVHSANYNIGTTLLPVNDDDSSQSYSPYSRSSESPSLPNALLNDTRYSVSSLQELNHMNDNGNGNGINRRLHGNNHNVRDNSPLSNGYVLNTEIEQFNKMGKKLVLESFSIV</sequence>
<name>A0A9P6WBU8_MAUEX</name>
<dbReference type="Proteomes" id="UP000750334">
    <property type="component" value="Unassembled WGS sequence"/>
</dbReference>
<evidence type="ECO:0000313" key="2">
    <source>
        <dbReference type="EMBL" id="KAG0668132.1"/>
    </source>
</evidence>
<dbReference type="OrthoDB" id="4069919at2759"/>
<feature type="region of interest" description="Disordered" evidence="1">
    <location>
        <begin position="289"/>
        <end position="316"/>
    </location>
</feature>
<feature type="compositionally biased region" description="Low complexity" evidence="1">
    <location>
        <begin position="298"/>
        <end position="312"/>
    </location>
</feature>
<keyword evidence="3" id="KW-1185">Reference proteome</keyword>
<proteinExistence type="predicted"/>
<feature type="compositionally biased region" description="Polar residues" evidence="1">
    <location>
        <begin position="232"/>
        <end position="245"/>
    </location>
</feature>
<dbReference type="AlphaFoldDB" id="A0A9P6WBU8"/>
<reference evidence="2 3" key="1">
    <citation type="submission" date="2020-11" db="EMBL/GenBank/DDBJ databases">
        <title>Kefir isolates.</title>
        <authorList>
            <person name="Marcisauskas S."/>
            <person name="Kim Y."/>
            <person name="Blasche S."/>
        </authorList>
    </citation>
    <scope>NUCLEOTIDE SEQUENCE [LARGE SCALE GENOMIC DNA]</scope>
    <source>
        <strain evidence="2 3">OG2</strain>
    </source>
</reference>
<comment type="caution">
    <text evidence="2">The sequence shown here is derived from an EMBL/GenBank/DDBJ whole genome shotgun (WGS) entry which is preliminary data.</text>
</comment>
<organism evidence="2 3">
    <name type="scientific">Maudiozyma exigua</name>
    <name type="common">Yeast</name>
    <name type="synonym">Kazachstania exigua</name>
    <dbReference type="NCBI Taxonomy" id="34358"/>
    <lineage>
        <taxon>Eukaryota</taxon>
        <taxon>Fungi</taxon>
        <taxon>Dikarya</taxon>
        <taxon>Ascomycota</taxon>
        <taxon>Saccharomycotina</taxon>
        <taxon>Saccharomycetes</taxon>
        <taxon>Saccharomycetales</taxon>
        <taxon>Saccharomycetaceae</taxon>
        <taxon>Maudiozyma</taxon>
    </lineage>
</organism>
<evidence type="ECO:0000313" key="3">
    <source>
        <dbReference type="Proteomes" id="UP000750334"/>
    </source>
</evidence>
<dbReference type="EMBL" id="PUHR01000078">
    <property type="protein sequence ID" value="KAG0668132.1"/>
    <property type="molecule type" value="Genomic_DNA"/>
</dbReference>
<protein>
    <submittedName>
        <fullName evidence="2">Uncharacterized protein</fullName>
    </submittedName>
</protein>
<feature type="region of interest" description="Disordered" evidence="1">
    <location>
        <begin position="217"/>
        <end position="245"/>
    </location>
</feature>